<accession>A0A9D9E4Q4</accession>
<evidence type="ECO:0000313" key="2">
    <source>
        <dbReference type="EMBL" id="MBO8438450.1"/>
    </source>
</evidence>
<evidence type="ECO:0000256" key="1">
    <source>
        <dbReference type="SAM" id="SignalP"/>
    </source>
</evidence>
<evidence type="ECO:0000313" key="3">
    <source>
        <dbReference type="Proteomes" id="UP000823636"/>
    </source>
</evidence>
<dbReference type="AlphaFoldDB" id="A0A9D9E4Q4"/>
<proteinExistence type="predicted"/>
<gene>
    <name evidence="2" type="ORF">IAC54_06085</name>
</gene>
<organism evidence="2 3">
    <name type="scientific">Candidatus Caccoplasma merdipullorum</name>
    <dbReference type="NCBI Taxonomy" id="2840718"/>
    <lineage>
        <taxon>Bacteria</taxon>
        <taxon>Pseudomonadati</taxon>
        <taxon>Bacteroidota</taxon>
        <taxon>Bacteroidia</taxon>
        <taxon>Bacteroidales</taxon>
        <taxon>Bacteroidaceae</taxon>
        <taxon>Bacteroidaceae incertae sedis</taxon>
        <taxon>Candidatus Caccoplasma</taxon>
    </lineage>
</organism>
<comment type="caution">
    <text evidence="2">The sequence shown here is derived from an EMBL/GenBank/DDBJ whole genome shotgun (WGS) entry which is preliminary data.</text>
</comment>
<dbReference type="EMBL" id="JADIMW010000066">
    <property type="protein sequence ID" value="MBO8438450.1"/>
    <property type="molecule type" value="Genomic_DNA"/>
</dbReference>
<keyword evidence="1" id="KW-0732">Signal</keyword>
<reference evidence="2" key="2">
    <citation type="journal article" date="2021" name="PeerJ">
        <title>Extensive microbial diversity within the chicken gut microbiome revealed by metagenomics and culture.</title>
        <authorList>
            <person name="Gilroy R."/>
            <person name="Ravi A."/>
            <person name="Getino M."/>
            <person name="Pursley I."/>
            <person name="Horton D.L."/>
            <person name="Alikhan N.F."/>
            <person name="Baker D."/>
            <person name="Gharbi K."/>
            <person name="Hall N."/>
            <person name="Watson M."/>
            <person name="Adriaenssens E.M."/>
            <person name="Foster-Nyarko E."/>
            <person name="Jarju S."/>
            <person name="Secka A."/>
            <person name="Antonio M."/>
            <person name="Oren A."/>
            <person name="Chaudhuri R.R."/>
            <person name="La Ragione R."/>
            <person name="Hildebrand F."/>
            <person name="Pallen M.J."/>
        </authorList>
    </citation>
    <scope>NUCLEOTIDE SEQUENCE</scope>
    <source>
        <strain evidence="2">G3-4614</strain>
    </source>
</reference>
<reference evidence="2" key="1">
    <citation type="submission" date="2020-10" db="EMBL/GenBank/DDBJ databases">
        <authorList>
            <person name="Gilroy R."/>
        </authorList>
    </citation>
    <scope>NUCLEOTIDE SEQUENCE</scope>
    <source>
        <strain evidence="2">G3-4614</strain>
    </source>
</reference>
<feature type="chain" id="PRO_5038845837" evidence="1">
    <location>
        <begin position="25"/>
        <end position="135"/>
    </location>
</feature>
<dbReference type="Proteomes" id="UP000823636">
    <property type="component" value="Unassembled WGS sequence"/>
</dbReference>
<feature type="signal peptide" evidence="1">
    <location>
        <begin position="1"/>
        <end position="24"/>
    </location>
</feature>
<name>A0A9D9E4Q4_9BACT</name>
<protein>
    <submittedName>
        <fullName evidence="2">Uncharacterized protein</fullName>
    </submittedName>
</protein>
<sequence>MLKVLKTVSVIFVVYLSLLAVAGAAENAVVPADCGHACMSLSDTDDGNGNDSVSTISPATLPVNAVAMQRNYSNPDYARVVQRNVKYAIGSVIKGVSQLGSLVSERMALLLDGTPCSIARYCDGYYVIATRHILI</sequence>